<comment type="caution">
    <text evidence="2">The sequence shown here is derived from an EMBL/GenBank/DDBJ whole genome shotgun (WGS) entry which is preliminary data.</text>
</comment>
<keyword evidence="1" id="KW-0812">Transmembrane</keyword>
<gene>
    <name evidence="2" type="ORF">XA68_12288</name>
</gene>
<reference evidence="2 3" key="1">
    <citation type="journal article" date="2015" name="BMC Genomics">
        <title>Gene expression during zombie ant biting behavior reflects the complexity underlying fungal parasitic behavioral manipulation.</title>
        <authorList>
            <person name="de Bekker C."/>
            <person name="Ohm R.A."/>
            <person name="Loreto R.G."/>
            <person name="Sebastian A."/>
            <person name="Albert I."/>
            <person name="Merrow M."/>
            <person name="Brachmann A."/>
            <person name="Hughes D.P."/>
        </authorList>
    </citation>
    <scope>NUCLEOTIDE SEQUENCE [LARGE SCALE GENOMIC DNA]</scope>
    <source>
        <strain evidence="2 3">SC16a</strain>
    </source>
</reference>
<keyword evidence="1" id="KW-0472">Membrane</keyword>
<name>A0A2A9PF42_OPHUN</name>
<evidence type="ECO:0000313" key="2">
    <source>
        <dbReference type="EMBL" id="PFH59456.1"/>
    </source>
</evidence>
<evidence type="ECO:0000313" key="3">
    <source>
        <dbReference type="Proteomes" id="UP000037136"/>
    </source>
</evidence>
<organism evidence="2 3">
    <name type="scientific">Ophiocordyceps unilateralis</name>
    <name type="common">Zombie-ant fungus</name>
    <name type="synonym">Torrubia unilateralis</name>
    <dbReference type="NCBI Taxonomy" id="268505"/>
    <lineage>
        <taxon>Eukaryota</taxon>
        <taxon>Fungi</taxon>
        <taxon>Dikarya</taxon>
        <taxon>Ascomycota</taxon>
        <taxon>Pezizomycotina</taxon>
        <taxon>Sordariomycetes</taxon>
        <taxon>Hypocreomycetidae</taxon>
        <taxon>Hypocreales</taxon>
        <taxon>Ophiocordycipitaceae</taxon>
        <taxon>Ophiocordyceps</taxon>
    </lineage>
</organism>
<keyword evidence="3" id="KW-1185">Reference proteome</keyword>
<accession>A0A2A9PF42</accession>
<dbReference type="Proteomes" id="UP000037136">
    <property type="component" value="Unassembled WGS sequence"/>
</dbReference>
<sequence length="116" mass="12854">MGSPSGPKPRATCVLQQSLFTSLAVPSGFFFCWKKKGKKKSIYAQNSTSDAPILLQQWSHALWTRQFRPDPPRLANGNLILPLTAASISDARRLVLVPSVCFATKETDDKKQHTLL</sequence>
<feature type="transmembrane region" description="Helical" evidence="1">
    <location>
        <begin position="14"/>
        <end position="33"/>
    </location>
</feature>
<proteinExistence type="predicted"/>
<reference evidence="2 3" key="2">
    <citation type="journal article" date="2017" name="Sci. Rep.">
        <title>Ant-infecting Ophiocordyceps genomes reveal a high diversity of potential behavioral manipulation genes and a possible major role for enterotoxins.</title>
        <authorList>
            <person name="de Bekker C."/>
            <person name="Ohm R.A."/>
            <person name="Evans H.C."/>
            <person name="Brachmann A."/>
            <person name="Hughes D.P."/>
        </authorList>
    </citation>
    <scope>NUCLEOTIDE SEQUENCE [LARGE SCALE GENOMIC DNA]</scope>
    <source>
        <strain evidence="2 3">SC16a</strain>
    </source>
</reference>
<protein>
    <submittedName>
        <fullName evidence="2">Uncharacterized protein</fullName>
    </submittedName>
</protein>
<evidence type="ECO:0000256" key="1">
    <source>
        <dbReference type="SAM" id="Phobius"/>
    </source>
</evidence>
<dbReference type="AlphaFoldDB" id="A0A2A9PF42"/>
<keyword evidence="1" id="KW-1133">Transmembrane helix</keyword>
<dbReference type="EMBL" id="LAZP02000197">
    <property type="protein sequence ID" value="PFH59456.1"/>
    <property type="molecule type" value="Genomic_DNA"/>
</dbReference>